<feature type="domain" description="Helicase ATP-binding" evidence="11">
    <location>
        <begin position="220"/>
        <end position="404"/>
    </location>
</feature>
<dbReference type="PROSITE" id="PS51643">
    <property type="entry name" value="HD_CAS3"/>
    <property type="match status" value="1"/>
</dbReference>
<keyword evidence="9" id="KW-0051">Antiviral defense</keyword>
<dbReference type="Proteomes" id="UP000199227">
    <property type="component" value="Unassembled WGS sequence"/>
</dbReference>
<evidence type="ECO:0000256" key="1">
    <source>
        <dbReference type="ARBA" id="ARBA00006847"/>
    </source>
</evidence>
<dbReference type="SUPFAM" id="SSF52540">
    <property type="entry name" value="P-loop containing nucleoside triphosphate hydrolases"/>
    <property type="match status" value="1"/>
</dbReference>
<dbReference type="InterPro" id="IPR001650">
    <property type="entry name" value="Helicase_C-like"/>
</dbReference>
<feature type="domain" description="HD Cas3-type" evidence="12">
    <location>
        <begin position="6"/>
        <end position="175"/>
    </location>
</feature>
<sequence length="729" mass="84608">MELAYLSHPKKRLVDHIERIVAFDTDELFKTSAKFHDLGKVCDKFQRYIKKEIASSDPHSAVSAIAFLINRYDEFDSKSKLFIFNAIRSHHGSLASKKYLIGMLLDDDSRELRLCQEQLKEILNKRDVCSYFEIDSDDMEIALEFGFEIEDLRFDMDDYITQKLLYSKLIFADKYEAITSHTFIPNDFNYPLTSLHTYKKDRLRFDSDRTEIAQTILENYQKNPNSHLYTLTAPTGIGKTLISLELALKIAEKKGKNRVIYTIPFTSIIDQTATIFDRIFPNQITKHHHKVDFKEDGENHYDYDRIKYLVESWSHSFIVSTFYQLFFAIFSENNSDNVKLQSLRNSVIVLDEVQAIPFELWKVLQPLFDTLAKKLDAVFILMSATMPIVTNRAIELAPKEQIFQNKNRYRIGYLRLEAENEDERLQVLSQQILKMAKSGDGSSSILCVVNTIKNSKLLYHLLANVLDKTTLYVLNSYMLPKDREATIDALREPNSNRVKGKILISTQVIEAGVDLDFDIGLRELSPLSSIVQTAGRVNREGKREQAEVLVFDTLGFQIYDSVLMNATEHYLKETLERKESIEEANILTYVENFFKTLDIRLSDRKEILKAIENFDFHKIGQAVREIFRTESDYTVSIALGIDLKDEESKYFEKSQTLNQWELKSYKERRFKAFASSIINIKRKDLEMLGMNVQKSDIFGLYYVDYLDGIYDSKTGFLIAEEQESLSAFD</sequence>
<dbReference type="InterPro" id="IPR050079">
    <property type="entry name" value="DEAD_box_RNA_helicase"/>
</dbReference>
<proteinExistence type="inferred from homology"/>
<dbReference type="GO" id="GO:0005829">
    <property type="term" value="C:cytosol"/>
    <property type="evidence" value="ECO:0007669"/>
    <property type="project" value="TreeGrafter"/>
</dbReference>
<evidence type="ECO:0000259" key="11">
    <source>
        <dbReference type="PROSITE" id="PS51192"/>
    </source>
</evidence>
<dbReference type="InterPro" id="IPR027417">
    <property type="entry name" value="P-loop_NTPase"/>
</dbReference>
<organism evidence="13 14">
    <name type="scientific">Hydrogenimonas thermophila</name>
    <dbReference type="NCBI Taxonomy" id="223786"/>
    <lineage>
        <taxon>Bacteria</taxon>
        <taxon>Pseudomonadati</taxon>
        <taxon>Campylobacterota</taxon>
        <taxon>Epsilonproteobacteria</taxon>
        <taxon>Campylobacterales</taxon>
        <taxon>Hydrogenimonadaceae</taxon>
        <taxon>Hydrogenimonas</taxon>
    </lineage>
</organism>
<evidence type="ECO:0000313" key="13">
    <source>
        <dbReference type="EMBL" id="SFP59184.1"/>
    </source>
</evidence>
<dbReference type="GO" id="GO:0003677">
    <property type="term" value="F:DNA binding"/>
    <property type="evidence" value="ECO:0007669"/>
    <property type="project" value="InterPro"/>
</dbReference>
<dbReference type="InterPro" id="IPR038257">
    <property type="entry name" value="CRISPR-assoc_Cas3_HD_sf"/>
</dbReference>
<dbReference type="CDD" id="cd17930">
    <property type="entry name" value="DEXHc_cas3"/>
    <property type="match status" value="1"/>
</dbReference>
<dbReference type="GO" id="GO:0046872">
    <property type="term" value="F:metal ion binding"/>
    <property type="evidence" value="ECO:0007669"/>
    <property type="project" value="UniProtKB-KW"/>
</dbReference>
<comment type="similarity">
    <text evidence="1">In the N-terminal section; belongs to the CRISPR-associated nuclease Cas3-HD family.</text>
</comment>
<comment type="similarity">
    <text evidence="2">In the central section; belongs to the CRISPR-associated helicase Cas3 family.</text>
</comment>
<dbReference type="Pfam" id="PF22590">
    <property type="entry name" value="Cas3-like_C_2"/>
    <property type="match status" value="1"/>
</dbReference>
<dbReference type="SMART" id="SM00487">
    <property type="entry name" value="DEXDc"/>
    <property type="match status" value="1"/>
</dbReference>
<dbReference type="NCBIfam" id="TIGR01587">
    <property type="entry name" value="cas3_core"/>
    <property type="match status" value="1"/>
</dbReference>
<evidence type="ECO:0000256" key="3">
    <source>
        <dbReference type="ARBA" id="ARBA00022722"/>
    </source>
</evidence>
<dbReference type="STRING" id="223786.SAMN05216234_12728"/>
<reference evidence="13 14" key="1">
    <citation type="submission" date="2016-10" db="EMBL/GenBank/DDBJ databases">
        <authorList>
            <person name="de Groot N.N."/>
        </authorList>
    </citation>
    <scope>NUCLEOTIDE SEQUENCE [LARGE SCALE GENOMIC DNA]</scope>
    <source>
        <strain evidence="13 14">EP1-55-1</strain>
    </source>
</reference>
<evidence type="ECO:0000256" key="7">
    <source>
        <dbReference type="ARBA" id="ARBA00022806"/>
    </source>
</evidence>
<keyword evidence="7 13" id="KW-0347">Helicase</keyword>
<dbReference type="InterPro" id="IPR006483">
    <property type="entry name" value="CRISPR-assoc_Cas3_HD"/>
</dbReference>
<dbReference type="Pfam" id="PF04851">
    <property type="entry name" value="ResIII"/>
    <property type="match status" value="1"/>
</dbReference>
<name>A0A1I5RKS8_9BACT</name>
<dbReference type="GO" id="GO:0003724">
    <property type="term" value="F:RNA helicase activity"/>
    <property type="evidence" value="ECO:0007669"/>
    <property type="project" value="TreeGrafter"/>
</dbReference>
<dbReference type="RefSeq" id="WP_092913027.1">
    <property type="nucleotide sequence ID" value="NZ_FOXB01000027.1"/>
</dbReference>
<dbReference type="InterPro" id="IPR006474">
    <property type="entry name" value="Helicase_Cas3_CRISPR-ass_core"/>
</dbReference>
<comment type="similarity">
    <text evidence="10">Belongs to the DEAD box helicase family.</text>
</comment>
<evidence type="ECO:0000313" key="14">
    <source>
        <dbReference type="Proteomes" id="UP000199227"/>
    </source>
</evidence>
<keyword evidence="13" id="KW-0255">Endonuclease</keyword>
<dbReference type="EMBL" id="FOXB01000027">
    <property type="protein sequence ID" value="SFP59184.1"/>
    <property type="molecule type" value="Genomic_DNA"/>
</dbReference>
<dbReference type="NCBIfam" id="TIGR01596">
    <property type="entry name" value="cas3_HD"/>
    <property type="match status" value="1"/>
</dbReference>
<dbReference type="SMART" id="SM00490">
    <property type="entry name" value="HELICc"/>
    <property type="match status" value="1"/>
</dbReference>
<dbReference type="GO" id="GO:0005524">
    <property type="term" value="F:ATP binding"/>
    <property type="evidence" value="ECO:0007669"/>
    <property type="project" value="UniProtKB-KW"/>
</dbReference>
<keyword evidence="5" id="KW-0547">Nucleotide-binding</keyword>
<gene>
    <name evidence="13" type="ORF">SAMN05216234_12728</name>
</gene>
<dbReference type="OrthoDB" id="9810236at2"/>
<dbReference type="PANTHER" id="PTHR47959">
    <property type="entry name" value="ATP-DEPENDENT RNA HELICASE RHLE-RELATED"/>
    <property type="match status" value="1"/>
</dbReference>
<keyword evidence="4" id="KW-0479">Metal-binding</keyword>
<keyword evidence="8" id="KW-0067">ATP-binding</keyword>
<dbReference type="InterPro" id="IPR014001">
    <property type="entry name" value="Helicase_ATP-bd"/>
</dbReference>
<keyword evidence="3" id="KW-0540">Nuclease</keyword>
<evidence type="ECO:0000259" key="12">
    <source>
        <dbReference type="PROSITE" id="PS51643"/>
    </source>
</evidence>
<evidence type="ECO:0000256" key="8">
    <source>
        <dbReference type="ARBA" id="ARBA00022840"/>
    </source>
</evidence>
<evidence type="ECO:0000256" key="5">
    <source>
        <dbReference type="ARBA" id="ARBA00022741"/>
    </source>
</evidence>
<dbReference type="GO" id="GO:0016787">
    <property type="term" value="F:hydrolase activity"/>
    <property type="evidence" value="ECO:0007669"/>
    <property type="project" value="UniProtKB-KW"/>
</dbReference>
<accession>A0A1I5RKS8</accession>
<dbReference type="CDD" id="cd09641">
    <property type="entry name" value="Cas3''_I"/>
    <property type="match status" value="1"/>
</dbReference>
<evidence type="ECO:0000256" key="9">
    <source>
        <dbReference type="ARBA" id="ARBA00023118"/>
    </source>
</evidence>
<keyword evidence="6" id="KW-0378">Hydrolase</keyword>
<dbReference type="GO" id="GO:0004519">
    <property type="term" value="F:endonuclease activity"/>
    <property type="evidence" value="ECO:0007669"/>
    <property type="project" value="UniProtKB-KW"/>
</dbReference>
<dbReference type="InterPro" id="IPR054712">
    <property type="entry name" value="Cas3-like_dom"/>
</dbReference>
<dbReference type="AlphaFoldDB" id="A0A1I5RKS8"/>
<protein>
    <submittedName>
        <fullName evidence="13">CRISPR-associated endonuclease/helicase Cas3</fullName>
    </submittedName>
</protein>
<dbReference type="PROSITE" id="PS51192">
    <property type="entry name" value="HELICASE_ATP_BIND_1"/>
    <property type="match status" value="1"/>
</dbReference>
<evidence type="ECO:0000256" key="10">
    <source>
        <dbReference type="ARBA" id="ARBA00038437"/>
    </source>
</evidence>
<dbReference type="Gene3D" id="3.40.50.300">
    <property type="entry name" value="P-loop containing nucleotide triphosphate hydrolases"/>
    <property type="match status" value="2"/>
</dbReference>
<keyword evidence="14" id="KW-1185">Reference proteome</keyword>
<evidence type="ECO:0000256" key="6">
    <source>
        <dbReference type="ARBA" id="ARBA00022801"/>
    </source>
</evidence>
<dbReference type="GO" id="GO:0051607">
    <property type="term" value="P:defense response to virus"/>
    <property type="evidence" value="ECO:0007669"/>
    <property type="project" value="UniProtKB-KW"/>
</dbReference>
<dbReference type="PANTHER" id="PTHR47959:SF16">
    <property type="entry name" value="CRISPR-ASSOCIATED NUCLEASE_HELICASE CAS3-RELATED"/>
    <property type="match status" value="1"/>
</dbReference>
<evidence type="ECO:0000256" key="2">
    <source>
        <dbReference type="ARBA" id="ARBA00009046"/>
    </source>
</evidence>
<dbReference type="InterPro" id="IPR006935">
    <property type="entry name" value="Helicase/UvrB_N"/>
</dbReference>
<dbReference type="Gene3D" id="1.10.3210.30">
    <property type="match status" value="1"/>
</dbReference>
<evidence type="ECO:0000256" key="4">
    <source>
        <dbReference type="ARBA" id="ARBA00022723"/>
    </source>
</evidence>